<protein>
    <submittedName>
        <fullName evidence="1">Transcriptional regulator, AraC family</fullName>
    </submittedName>
</protein>
<sequence length="329" mass="37948">MENKTRIFTITDTIKYYLSAEKEVPQHFGINKYDDSAIRDDFALLSNEGIIKKGLPVKTDHYALVLCLRGTVTKTVGSFTFQVNPGSLHMIAPRYIHSYDNASDDLLLYVVLFKKEFLEDTYTKDAVLERLLEVHPDEAPVHNLREKHFMSIKSILESMDKDYQQSDEFTLPVMKLQLMRLLYEIRRGCENCRCDSPHQLTRSYQIVHSFQKEVEENYIQKRTVQEYAAILNVSAKHLSEVVRNETGVTALHIIHRRLYREATYLLHYSGLSIKEIADRLNFDTSSHFSRFFKQMAGYNPSDLKKGGLNTVLNSGKLALAEGEYADTFA</sequence>
<keyword evidence="2" id="KW-1185">Reference proteome</keyword>
<dbReference type="Proteomes" id="UP001207468">
    <property type="component" value="Unassembled WGS sequence"/>
</dbReference>
<comment type="caution">
    <text evidence="1">The sequence shown here is derived from an EMBL/GenBank/DDBJ whole genome shotgun (WGS) entry which is preliminary data.</text>
</comment>
<evidence type="ECO:0000313" key="1">
    <source>
        <dbReference type="EMBL" id="KAI9451200.1"/>
    </source>
</evidence>
<dbReference type="EMBL" id="JAGFNK010000388">
    <property type="protein sequence ID" value="KAI9451200.1"/>
    <property type="molecule type" value="Genomic_DNA"/>
</dbReference>
<accession>A0ACC0TW15</accession>
<evidence type="ECO:0000313" key="2">
    <source>
        <dbReference type="Proteomes" id="UP001207468"/>
    </source>
</evidence>
<gene>
    <name evidence="1" type="ORF">F5148DRAFT_1290304</name>
</gene>
<proteinExistence type="predicted"/>
<organism evidence="1 2">
    <name type="scientific">Russula earlei</name>
    <dbReference type="NCBI Taxonomy" id="71964"/>
    <lineage>
        <taxon>Eukaryota</taxon>
        <taxon>Fungi</taxon>
        <taxon>Dikarya</taxon>
        <taxon>Basidiomycota</taxon>
        <taxon>Agaricomycotina</taxon>
        <taxon>Agaricomycetes</taxon>
        <taxon>Russulales</taxon>
        <taxon>Russulaceae</taxon>
        <taxon>Russula</taxon>
    </lineage>
</organism>
<name>A0ACC0TW15_9AGAM</name>
<reference evidence="1" key="1">
    <citation type="submission" date="2021-03" db="EMBL/GenBank/DDBJ databases">
        <title>Evolutionary priming and transition to the ectomycorrhizal habit in an iconic lineage of mushroom-forming fungi: is preadaptation a requirement?</title>
        <authorList>
            <consortium name="DOE Joint Genome Institute"/>
            <person name="Looney B.P."/>
            <person name="Miyauchi S."/>
            <person name="Morin E."/>
            <person name="Drula E."/>
            <person name="Courty P.E."/>
            <person name="Chicoki N."/>
            <person name="Fauchery L."/>
            <person name="Kohler A."/>
            <person name="Kuo A."/>
            <person name="LaButti K."/>
            <person name="Pangilinan J."/>
            <person name="Lipzen A."/>
            <person name="Riley R."/>
            <person name="Andreopoulos W."/>
            <person name="He G."/>
            <person name="Johnson J."/>
            <person name="Barry K.W."/>
            <person name="Grigoriev I.V."/>
            <person name="Nagy L."/>
            <person name="Hibbett D."/>
            <person name="Henrissat B."/>
            <person name="Matheny P.B."/>
            <person name="Labbe J."/>
            <person name="Martin A.F."/>
        </authorList>
    </citation>
    <scope>NUCLEOTIDE SEQUENCE</scope>
    <source>
        <strain evidence="1">BPL698</strain>
    </source>
</reference>